<gene>
    <name evidence="2" type="ORF">FOA19_19430</name>
</gene>
<keyword evidence="1" id="KW-0472">Membrane</keyword>
<dbReference type="InterPro" id="IPR007404">
    <property type="entry name" value="YdjM-like"/>
</dbReference>
<keyword evidence="1" id="KW-1133">Transmembrane helix</keyword>
<accession>A0A5B6TC88</accession>
<dbReference type="PANTHER" id="PTHR35531:SF1">
    <property type="entry name" value="INNER MEMBRANE PROTEIN YBCI-RELATED"/>
    <property type="match status" value="1"/>
</dbReference>
<evidence type="ECO:0000313" key="2">
    <source>
        <dbReference type="EMBL" id="KAA3436561.1"/>
    </source>
</evidence>
<name>A0A5B6TC88_9BACT</name>
<proteinExistence type="predicted"/>
<evidence type="ECO:0000313" key="3">
    <source>
        <dbReference type="Proteomes" id="UP000324133"/>
    </source>
</evidence>
<feature type="transmembrane region" description="Helical" evidence="1">
    <location>
        <begin position="58"/>
        <end position="77"/>
    </location>
</feature>
<keyword evidence="1" id="KW-0812">Transmembrane</keyword>
<dbReference type="AlphaFoldDB" id="A0A5B6TC88"/>
<feature type="transmembrane region" description="Helical" evidence="1">
    <location>
        <begin position="26"/>
        <end position="46"/>
    </location>
</feature>
<feature type="transmembrane region" description="Helical" evidence="1">
    <location>
        <begin position="89"/>
        <end position="105"/>
    </location>
</feature>
<organism evidence="2 3">
    <name type="scientific">Rufibacter hautae</name>
    <dbReference type="NCBI Taxonomy" id="2595005"/>
    <lineage>
        <taxon>Bacteria</taxon>
        <taxon>Pseudomonadati</taxon>
        <taxon>Bacteroidota</taxon>
        <taxon>Cytophagia</taxon>
        <taxon>Cytophagales</taxon>
        <taxon>Hymenobacteraceae</taxon>
        <taxon>Rufibacter</taxon>
    </lineage>
</organism>
<comment type="caution">
    <text evidence="2">The sequence shown here is derived from an EMBL/GenBank/DDBJ whole genome shotgun (WGS) entry which is preliminary data.</text>
</comment>
<dbReference type="Pfam" id="PF04307">
    <property type="entry name" value="YdjM"/>
    <property type="match status" value="1"/>
</dbReference>
<reference evidence="2 3" key="1">
    <citation type="submission" date="2019-07" db="EMBL/GenBank/DDBJ databases">
        <title>Rufibacter sp. nov., isolated from lake sediment.</title>
        <authorList>
            <person name="Qu J.-H."/>
        </authorList>
    </citation>
    <scope>NUCLEOTIDE SEQUENCE [LARGE SCALE GENOMIC DNA]</scope>
    <source>
        <strain evidence="2 3">NBS58-1</strain>
    </source>
</reference>
<dbReference type="RefSeq" id="WP_149092502.1">
    <property type="nucleotide sequence ID" value="NZ_VKKY01000003.1"/>
</dbReference>
<sequence>MASAFAHALMAFTLGKRSQKENKHKLLLLGIFCTIFPDADVVMFKFGIPYEHFLGHRGFSHSLVFALLLGILVTLAFSRSVPLASRQGLKLIGFFFLCTASHILLDALTNGGLGVGVFSPFDNGRYFLPWRPIQVSPIGAGRFFSEKGLAVIKSELVWVGLPCLLYFLVSGLFRKNGRKTTSA</sequence>
<keyword evidence="3" id="KW-1185">Reference proteome</keyword>
<dbReference type="EMBL" id="VKKY01000003">
    <property type="protein sequence ID" value="KAA3436561.1"/>
    <property type="molecule type" value="Genomic_DNA"/>
</dbReference>
<dbReference type="Proteomes" id="UP000324133">
    <property type="component" value="Unassembled WGS sequence"/>
</dbReference>
<dbReference type="OrthoDB" id="9794683at2"/>
<dbReference type="GO" id="GO:0016787">
    <property type="term" value="F:hydrolase activity"/>
    <property type="evidence" value="ECO:0007669"/>
    <property type="project" value="UniProtKB-KW"/>
</dbReference>
<protein>
    <submittedName>
        <fullName evidence="2">Metal-dependent hydrolase</fullName>
    </submittedName>
</protein>
<keyword evidence="2" id="KW-0378">Hydrolase</keyword>
<feature type="transmembrane region" description="Helical" evidence="1">
    <location>
        <begin position="156"/>
        <end position="173"/>
    </location>
</feature>
<dbReference type="PANTHER" id="PTHR35531">
    <property type="entry name" value="INNER MEMBRANE PROTEIN YBCI-RELATED"/>
    <property type="match status" value="1"/>
</dbReference>
<evidence type="ECO:0000256" key="1">
    <source>
        <dbReference type="SAM" id="Phobius"/>
    </source>
</evidence>